<dbReference type="InterPro" id="IPR000742">
    <property type="entry name" value="EGF"/>
</dbReference>
<dbReference type="PROSITE" id="PS00022">
    <property type="entry name" value="EGF_1"/>
    <property type="match status" value="1"/>
</dbReference>
<feature type="chain" id="PRO_5036827380" evidence="2">
    <location>
        <begin position="19"/>
        <end position="243"/>
    </location>
</feature>
<accession>A0A914VD44</accession>
<name>A0A914VD44_9BILA</name>
<proteinExistence type="predicted"/>
<protein>
    <submittedName>
        <fullName evidence="5">EGF-like domain-containing protein</fullName>
    </submittedName>
</protein>
<evidence type="ECO:0000256" key="1">
    <source>
        <dbReference type="PROSITE-ProRule" id="PRU00076"/>
    </source>
</evidence>
<evidence type="ECO:0000313" key="4">
    <source>
        <dbReference type="Proteomes" id="UP000887566"/>
    </source>
</evidence>
<dbReference type="WBParaSite" id="PSAMB.scaffold179size68690.g3100.t1">
    <property type="protein sequence ID" value="PSAMB.scaffold179size68690.g3100.t1"/>
    <property type="gene ID" value="PSAMB.scaffold179size68690.g3100"/>
</dbReference>
<keyword evidence="4" id="KW-1185">Reference proteome</keyword>
<evidence type="ECO:0000259" key="3">
    <source>
        <dbReference type="PROSITE" id="PS50026"/>
    </source>
</evidence>
<dbReference type="CDD" id="cd00054">
    <property type="entry name" value="EGF_CA"/>
    <property type="match status" value="1"/>
</dbReference>
<dbReference type="PROSITE" id="PS50026">
    <property type="entry name" value="EGF_3"/>
    <property type="match status" value="1"/>
</dbReference>
<dbReference type="PANTHER" id="PTHR47324:SF1">
    <property type="entry name" value="EGF-LIKE DOMAIN-CONTAINING PROTEIN-RELATED"/>
    <property type="match status" value="1"/>
</dbReference>
<keyword evidence="2" id="KW-0732">Signal</keyword>
<organism evidence="4 5">
    <name type="scientific">Plectus sambesii</name>
    <dbReference type="NCBI Taxonomy" id="2011161"/>
    <lineage>
        <taxon>Eukaryota</taxon>
        <taxon>Metazoa</taxon>
        <taxon>Ecdysozoa</taxon>
        <taxon>Nematoda</taxon>
        <taxon>Chromadorea</taxon>
        <taxon>Plectida</taxon>
        <taxon>Plectina</taxon>
        <taxon>Plectoidea</taxon>
        <taxon>Plectidae</taxon>
        <taxon>Plectus</taxon>
    </lineage>
</organism>
<keyword evidence="1" id="KW-0245">EGF-like domain</keyword>
<evidence type="ECO:0000256" key="2">
    <source>
        <dbReference type="SAM" id="SignalP"/>
    </source>
</evidence>
<dbReference type="PANTHER" id="PTHR47324">
    <property type="entry name" value="PROTEIN IRG-7-RELATED"/>
    <property type="match status" value="1"/>
</dbReference>
<dbReference type="SUPFAM" id="SSF57196">
    <property type="entry name" value="EGF/Laminin"/>
    <property type="match status" value="1"/>
</dbReference>
<dbReference type="PROSITE" id="PS01186">
    <property type="entry name" value="EGF_2"/>
    <property type="match status" value="1"/>
</dbReference>
<evidence type="ECO:0000313" key="5">
    <source>
        <dbReference type="WBParaSite" id="PSAMB.scaffold179size68690.g3100.t1"/>
    </source>
</evidence>
<sequence>MKKELLLWILGSLFVVNGHYLAHTKETEFGIAMETDGEKEDEPIARDASQYCQNGGFLNDSGNCSCPNYFNGMTCSTSLCMNGGYLSDNTDDSYCQCPPGYIGVHCETELCKSSMRASGPLNAFSRKTTFSLIVHNRLDTLGQSAVSLLQRALNSSPVNGYFSYRVGQKKGQWGVILKKTASDLKRPTTKDSPWVVLQIAGVGGNCYLNEYLVQAKKCRNHFPEISLFLFPEVGNVRTAAGSC</sequence>
<dbReference type="Proteomes" id="UP000887566">
    <property type="component" value="Unplaced"/>
</dbReference>
<dbReference type="AlphaFoldDB" id="A0A914VD44"/>
<feature type="disulfide bond" evidence="1">
    <location>
        <begin position="97"/>
        <end position="106"/>
    </location>
</feature>
<feature type="signal peptide" evidence="2">
    <location>
        <begin position="1"/>
        <end position="18"/>
    </location>
</feature>
<dbReference type="Gene3D" id="2.10.25.10">
    <property type="entry name" value="Laminin"/>
    <property type="match status" value="1"/>
</dbReference>
<reference evidence="5" key="1">
    <citation type="submission" date="2022-11" db="UniProtKB">
        <authorList>
            <consortium name="WormBaseParasite"/>
        </authorList>
    </citation>
    <scope>IDENTIFICATION</scope>
</reference>
<dbReference type="InterPro" id="IPR053295">
    <property type="entry name" value="Innate_immunity_reg"/>
</dbReference>
<comment type="caution">
    <text evidence="1">Lacks conserved residue(s) required for the propagation of feature annotation.</text>
</comment>
<keyword evidence="1" id="KW-1015">Disulfide bond</keyword>
<feature type="domain" description="EGF-like" evidence="3">
    <location>
        <begin position="71"/>
        <end position="107"/>
    </location>
</feature>